<feature type="chain" id="PRO_5015737327" description="RRM domain-containing protein" evidence="6">
    <location>
        <begin position="20"/>
        <end position="534"/>
    </location>
</feature>
<evidence type="ECO:0000256" key="6">
    <source>
        <dbReference type="SAM" id="SignalP"/>
    </source>
</evidence>
<dbReference type="PROSITE" id="PS50102">
    <property type="entry name" value="RRM"/>
    <property type="match status" value="1"/>
</dbReference>
<dbReference type="InterPro" id="IPR012677">
    <property type="entry name" value="Nucleotide-bd_a/b_plait_sf"/>
</dbReference>
<dbReference type="PROSITE" id="PS00135">
    <property type="entry name" value="TRYPSIN_SER"/>
    <property type="match status" value="1"/>
</dbReference>
<dbReference type="InterPro" id="IPR043504">
    <property type="entry name" value="Peptidase_S1_PA_chymotrypsin"/>
</dbReference>
<evidence type="ECO:0000256" key="3">
    <source>
        <dbReference type="PROSITE-ProRule" id="PRU00176"/>
    </source>
</evidence>
<dbReference type="PROSITE" id="PS50240">
    <property type="entry name" value="TRYPSIN_DOM"/>
    <property type="match status" value="1"/>
</dbReference>
<dbReference type="GO" id="GO:0003723">
    <property type="term" value="F:RNA binding"/>
    <property type="evidence" value="ECO:0007669"/>
    <property type="project" value="UniProtKB-UniRule"/>
</dbReference>
<gene>
    <name evidence="9" type="ORF">BB559_002113</name>
</gene>
<dbReference type="GO" id="GO:0006508">
    <property type="term" value="P:proteolysis"/>
    <property type="evidence" value="ECO:0007669"/>
    <property type="project" value="UniProtKB-KW"/>
</dbReference>
<reference evidence="9 10" key="1">
    <citation type="journal article" date="2018" name="MBio">
        <title>Comparative Genomics Reveals the Core Gene Toolbox for the Fungus-Insect Symbiosis.</title>
        <authorList>
            <person name="Wang Y."/>
            <person name="Stata M."/>
            <person name="Wang W."/>
            <person name="Stajich J.E."/>
            <person name="White M.M."/>
            <person name="Moncalvo J.M."/>
        </authorList>
    </citation>
    <scope>NUCLEOTIDE SEQUENCE [LARGE SCALE GENOMIC DNA]</scope>
    <source>
        <strain evidence="9 10">AUS-77-4</strain>
    </source>
</reference>
<dbReference type="InterPro" id="IPR035979">
    <property type="entry name" value="RBD_domain_sf"/>
</dbReference>
<keyword evidence="2" id="KW-1015">Disulfide bond</keyword>
<keyword evidence="4" id="KW-0645">Protease</keyword>
<protein>
    <recommendedName>
        <fullName evidence="11">RRM domain-containing protein</fullName>
    </recommendedName>
</protein>
<sequence>MKLSFGTFLLLNVSQAVLAYRLTIPKITNIGQLAQNEQVIHKRSNNRIINGVVADFSKYSSAASIYIDGEDSGEACCGTFISKSVILTAAHCLYDSSTGMVAARNIYVSGGTSLSVTNSSNIYSVKTTMVHPSYSTRTGANDIGLIFLLNAPSNPPYTFAKIYNIPITDDTPVEVAGWGVTSNSPNSTISDYLMVVPLKVSSSQTCNDLYPLWNSNNGTTICTINQNGQDSCYGDSGGPLYYSGDPSKPVAGITSFGNTPGDVEHPDCGTAGGAGYYTNVQDYVDWISNSTQISSTNLVYKASSVSSSNSTASVIREINTLNKLELERNTAHTVSTGRGGASWHDEYKDSAYIYIGGLPYELTEGDIICVFSQYGEIVNINLVKDKETGKSKGFCFLQYEDQRSTVLAVDNFNGIKLVGRVIRVDHVRQYRQPKGDKDEDKSDDEFPVMNAIPTPVEVEDLTSKSKEDVQTLLGIDPEDPMAEYMYKKHMKEAKKRAKESKKEEKGSKQSSKKKHRSSEHRSEGSSGGKKKKTG</sequence>
<keyword evidence="1 3" id="KW-0694">RNA-binding</keyword>
<name>A0A2T9YY47_9FUNG</name>
<dbReference type="GO" id="GO:0000398">
    <property type="term" value="P:mRNA splicing, via spliceosome"/>
    <property type="evidence" value="ECO:0007669"/>
    <property type="project" value="InterPro"/>
</dbReference>
<dbReference type="InterPro" id="IPR033116">
    <property type="entry name" value="TRYPSIN_SER"/>
</dbReference>
<accession>A0A2T9YY47</accession>
<dbReference type="Pfam" id="PF00076">
    <property type="entry name" value="RRM_1"/>
    <property type="match status" value="1"/>
</dbReference>
<dbReference type="GO" id="GO:0071013">
    <property type="term" value="C:catalytic step 2 spliceosome"/>
    <property type="evidence" value="ECO:0007669"/>
    <property type="project" value="TreeGrafter"/>
</dbReference>
<evidence type="ECO:0000313" key="10">
    <source>
        <dbReference type="Proteomes" id="UP000245699"/>
    </source>
</evidence>
<evidence type="ECO:0000256" key="5">
    <source>
        <dbReference type="SAM" id="MobiDB-lite"/>
    </source>
</evidence>
<evidence type="ECO:0000256" key="1">
    <source>
        <dbReference type="ARBA" id="ARBA00022884"/>
    </source>
</evidence>
<dbReference type="SMART" id="SM00360">
    <property type="entry name" value="RRM"/>
    <property type="match status" value="1"/>
</dbReference>
<dbReference type="Gene3D" id="2.40.10.10">
    <property type="entry name" value="Trypsin-like serine proteases"/>
    <property type="match status" value="1"/>
</dbReference>
<dbReference type="CDD" id="cd00190">
    <property type="entry name" value="Tryp_SPc"/>
    <property type="match status" value="1"/>
</dbReference>
<dbReference type="Gene3D" id="3.30.70.330">
    <property type="match status" value="1"/>
</dbReference>
<dbReference type="InterPro" id="IPR000504">
    <property type="entry name" value="RRM_dom"/>
</dbReference>
<feature type="domain" description="RRM" evidence="7">
    <location>
        <begin position="351"/>
        <end position="429"/>
    </location>
</feature>
<dbReference type="PANTHER" id="PTHR45880:SF1">
    <property type="entry name" value="RNA-BINDING MOTIF PROTEIN, X-LINKED 2"/>
    <property type="match status" value="1"/>
</dbReference>
<dbReference type="GO" id="GO:0004252">
    <property type="term" value="F:serine-type endopeptidase activity"/>
    <property type="evidence" value="ECO:0007669"/>
    <property type="project" value="InterPro"/>
</dbReference>
<evidence type="ECO:0000313" key="9">
    <source>
        <dbReference type="EMBL" id="PVU97214.1"/>
    </source>
</evidence>
<dbReference type="InterPro" id="IPR001254">
    <property type="entry name" value="Trypsin_dom"/>
</dbReference>
<dbReference type="Proteomes" id="UP000245699">
    <property type="component" value="Unassembled WGS sequence"/>
</dbReference>
<dbReference type="SMART" id="SM00020">
    <property type="entry name" value="Tryp_SPc"/>
    <property type="match status" value="1"/>
</dbReference>
<dbReference type="CDD" id="cd12411">
    <property type="entry name" value="RRM_ist3_like"/>
    <property type="match status" value="1"/>
</dbReference>
<keyword evidence="4" id="KW-0378">Hydrolase</keyword>
<dbReference type="AlphaFoldDB" id="A0A2T9YY47"/>
<keyword evidence="4" id="KW-0720">Serine protease</keyword>
<evidence type="ECO:0000259" key="8">
    <source>
        <dbReference type="PROSITE" id="PS50240"/>
    </source>
</evidence>
<dbReference type="EMBL" id="MBFT01000115">
    <property type="protein sequence ID" value="PVU97214.1"/>
    <property type="molecule type" value="Genomic_DNA"/>
</dbReference>
<feature type="domain" description="Peptidase S1" evidence="8">
    <location>
        <begin position="48"/>
        <end position="292"/>
    </location>
</feature>
<dbReference type="SUPFAM" id="SSF54928">
    <property type="entry name" value="RNA-binding domain, RBD"/>
    <property type="match status" value="1"/>
</dbReference>
<dbReference type="InterPro" id="IPR001314">
    <property type="entry name" value="Peptidase_S1A"/>
</dbReference>
<dbReference type="PANTHER" id="PTHR45880">
    <property type="entry name" value="RNA-BINDING MOTIF PROTEIN, X-LINKED 2"/>
    <property type="match status" value="1"/>
</dbReference>
<evidence type="ECO:0008006" key="11">
    <source>
        <dbReference type="Google" id="ProtNLM"/>
    </source>
</evidence>
<dbReference type="STRING" id="61424.A0A2T9YY47"/>
<keyword evidence="10" id="KW-1185">Reference proteome</keyword>
<dbReference type="GO" id="GO:0071011">
    <property type="term" value="C:precatalytic spliceosome"/>
    <property type="evidence" value="ECO:0007669"/>
    <property type="project" value="TreeGrafter"/>
</dbReference>
<comment type="caution">
    <text evidence="9">The sequence shown here is derived from an EMBL/GenBank/DDBJ whole genome shotgun (WGS) entry which is preliminary data.</text>
</comment>
<dbReference type="InterPro" id="IPR009003">
    <property type="entry name" value="Peptidase_S1_PA"/>
</dbReference>
<evidence type="ECO:0000256" key="4">
    <source>
        <dbReference type="RuleBase" id="RU363034"/>
    </source>
</evidence>
<dbReference type="FunFam" id="3.30.70.330:FF:000962">
    <property type="entry name" value="RBMX2 ortholog"/>
    <property type="match status" value="1"/>
</dbReference>
<proteinExistence type="predicted"/>
<dbReference type="SUPFAM" id="SSF50494">
    <property type="entry name" value="Trypsin-like serine proteases"/>
    <property type="match status" value="1"/>
</dbReference>
<keyword evidence="6" id="KW-0732">Signal</keyword>
<dbReference type="InterPro" id="IPR045844">
    <property type="entry name" value="RRM_Ist3-like"/>
</dbReference>
<dbReference type="PRINTS" id="PR00722">
    <property type="entry name" value="CHYMOTRYPSIN"/>
</dbReference>
<feature type="region of interest" description="Disordered" evidence="5">
    <location>
        <begin position="461"/>
        <end position="534"/>
    </location>
</feature>
<evidence type="ECO:0000256" key="2">
    <source>
        <dbReference type="ARBA" id="ARBA00023157"/>
    </source>
</evidence>
<dbReference type="InterPro" id="IPR018114">
    <property type="entry name" value="TRYPSIN_HIS"/>
</dbReference>
<dbReference type="PROSITE" id="PS00134">
    <property type="entry name" value="TRYPSIN_HIS"/>
    <property type="match status" value="1"/>
</dbReference>
<dbReference type="GO" id="GO:0005686">
    <property type="term" value="C:U2 snRNP"/>
    <property type="evidence" value="ECO:0007669"/>
    <property type="project" value="TreeGrafter"/>
</dbReference>
<feature type="compositionally biased region" description="Basic residues" evidence="5">
    <location>
        <begin position="487"/>
        <end position="499"/>
    </location>
</feature>
<feature type="signal peptide" evidence="6">
    <location>
        <begin position="1"/>
        <end position="19"/>
    </location>
</feature>
<dbReference type="OrthoDB" id="2573941at2759"/>
<evidence type="ECO:0000259" key="7">
    <source>
        <dbReference type="PROSITE" id="PS50102"/>
    </source>
</evidence>
<organism evidence="9 10">
    <name type="scientific">Furculomyces boomerangus</name>
    <dbReference type="NCBI Taxonomy" id="61424"/>
    <lineage>
        <taxon>Eukaryota</taxon>
        <taxon>Fungi</taxon>
        <taxon>Fungi incertae sedis</taxon>
        <taxon>Zoopagomycota</taxon>
        <taxon>Kickxellomycotina</taxon>
        <taxon>Harpellomycetes</taxon>
        <taxon>Harpellales</taxon>
        <taxon>Harpellaceae</taxon>
        <taxon>Furculomyces</taxon>
    </lineage>
</organism>
<dbReference type="Pfam" id="PF00089">
    <property type="entry name" value="Trypsin"/>
    <property type="match status" value="1"/>
</dbReference>
<dbReference type="InterPro" id="IPR051847">
    <property type="entry name" value="RNA_proc/Spliceosome_comp"/>
</dbReference>